<name>A0A8S1SAJ9_PAROT</name>
<organism evidence="2 3">
    <name type="scientific">Paramecium octaurelia</name>
    <dbReference type="NCBI Taxonomy" id="43137"/>
    <lineage>
        <taxon>Eukaryota</taxon>
        <taxon>Sar</taxon>
        <taxon>Alveolata</taxon>
        <taxon>Ciliophora</taxon>
        <taxon>Intramacronucleata</taxon>
        <taxon>Oligohymenophorea</taxon>
        <taxon>Peniculida</taxon>
        <taxon>Parameciidae</taxon>
        <taxon>Paramecium</taxon>
    </lineage>
</organism>
<keyword evidence="3" id="KW-1185">Reference proteome</keyword>
<dbReference type="AlphaFoldDB" id="A0A8S1SAJ9"/>
<dbReference type="Proteomes" id="UP000683925">
    <property type="component" value="Unassembled WGS sequence"/>
</dbReference>
<evidence type="ECO:0000256" key="1">
    <source>
        <dbReference type="SAM" id="MobiDB-lite"/>
    </source>
</evidence>
<reference evidence="2" key="1">
    <citation type="submission" date="2021-01" db="EMBL/GenBank/DDBJ databases">
        <authorList>
            <consortium name="Genoscope - CEA"/>
            <person name="William W."/>
        </authorList>
    </citation>
    <scope>NUCLEOTIDE SEQUENCE</scope>
</reference>
<evidence type="ECO:0000313" key="2">
    <source>
        <dbReference type="EMBL" id="CAD8136853.1"/>
    </source>
</evidence>
<evidence type="ECO:0000313" key="3">
    <source>
        <dbReference type="Proteomes" id="UP000683925"/>
    </source>
</evidence>
<dbReference type="EMBL" id="CAJJDP010000007">
    <property type="protein sequence ID" value="CAD8136853.1"/>
    <property type="molecule type" value="Genomic_DNA"/>
</dbReference>
<dbReference type="OMA" id="YFQEPYL"/>
<dbReference type="OrthoDB" id="297431at2759"/>
<proteinExistence type="predicted"/>
<comment type="caution">
    <text evidence="2">The sequence shown here is derived from an EMBL/GenBank/DDBJ whole genome shotgun (WGS) entry which is preliminary data.</text>
</comment>
<accession>A0A8S1SAJ9</accession>
<protein>
    <submittedName>
        <fullName evidence="2">Uncharacterized protein</fullName>
    </submittedName>
</protein>
<feature type="region of interest" description="Disordered" evidence="1">
    <location>
        <begin position="179"/>
        <end position="198"/>
    </location>
</feature>
<gene>
    <name evidence="2" type="ORF">POCTA_138.1.T0080061</name>
</gene>
<feature type="compositionally biased region" description="Basic and acidic residues" evidence="1">
    <location>
        <begin position="179"/>
        <end position="193"/>
    </location>
</feature>
<sequence length="241" mass="28549">MSIKHQQIDEPLYILKGFKIPLLNTYFQEPYLSPINVKQQLSSRTNNQPFFESSTTKANATSREFYRFEPLKVDKTQSNKQLQEKSPSPNKLKFLEDNKLKGLLNIVSDRNKQIHLKQYDFPVGGSTTNNTKKIKFNFKKINIKMPQKIQFSKEDLENNKKFLINTLRKSSVIQNQEDIQRPVRSKSDFEKARSKSNLKQVSPYKDRLIEEQYKKKTVRFNELVEIKMFERIKSHLMKQLI</sequence>